<feature type="active site" description="For OMPdecase activity" evidence="10">
    <location>
        <position position="66"/>
    </location>
</feature>
<evidence type="ECO:0000256" key="9">
    <source>
        <dbReference type="HAMAP-Rule" id="MF_01200"/>
    </source>
</evidence>
<feature type="binding site" evidence="9 11">
    <location>
        <position position="191"/>
    </location>
    <ligand>
        <name>substrate</name>
    </ligand>
</feature>
<evidence type="ECO:0000256" key="11">
    <source>
        <dbReference type="PIRSR" id="PIRSR614732-2"/>
    </source>
</evidence>
<evidence type="ECO:0000256" key="12">
    <source>
        <dbReference type="RuleBase" id="RU000512"/>
    </source>
</evidence>
<dbReference type="OrthoDB" id="9806203at2"/>
<dbReference type="Proteomes" id="UP000186599">
    <property type="component" value="Unassembled WGS sequence"/>
</dbReference>
<dbReference type="UniPathway" id="UPA00070">
    <property type="reaction ID" value="UER00120"/>
</dbReference>
<dbReference type="GO" id="GO:0005829">
    <property type="term" value="C:cytosol"/>
    <property type="evidence" value="ECO:0007669"/>
    <property type="project" value="TreeGrafter"/>
</dbReference>
<dbReference type="Gene3D" id="3.20.20.70">
    <property type="entry name" value="Aldolase class I"/>
    <property type="match status" value="1"/>
</dbReference>
<feature type="binding site" evidence="9">
    <location>
        <begin position="61"/>
        <end position="70"/>
    </location>
    <ligand>
        <name>substrate</name>
    </ligand>
</feature>
<dbReference type="FunFam" id="3.20.20.70:FF:000015">
    <property type="entry name" value="Orotidine 5'-phosphate decarboxylase"/>
    <property type="match status" value="1"/>
</dbReference>
<evidence type="ECO:0000256" key="1">
    <source>
        <dbReference type="ARBA" id="ARBA00002356"/>
    </source>
</evidence>
<evidence type="ECO:0000256" key="2">
    <source>
        <dbReference type="ARBA" id="ARBA00004861"/>
    </source>
</evidence>
<evidence type="ECO:0000256" key="3">
    <source>
        <dbReference type="ARBA" id="ARBA00011738"/>
    </source>
</evidence>
<dbReference type="GO" id="GO:0004590">
    <property type="term" value="F:orotidine-5'-phosphate decarboxylase activity"/>
    <property type="evidence" value="ECO:0007669"/>
    <property type="project" value="UniProtKB-UniRule"/>
</dbReference>
<dbReference type="InterPro" id="IPR013785">
    <property type="entry name" value="Aldolase_TIM"/>
</dbReference>
<comment type="function">
    <text evidence="1 9">Catalyzes the decarboxylation of orotidine 5'-monophosphate (OMP) to uridine 5'-monophosphate (UMP).</text>
</comment>
<dbReference type="EMBL" id="FOUA01000001">
    <property type="protein sequence ID" value="SFL64337.1"/>
    <property type="molecule type" value="Genomic_DNA"/>
</dbReference>
<dbReference type="EMBL" id="FOGN01000001">
    <property type="protein sequence ID" value="SER61997.1"/>
    <property type="molecule type" value="Genomic_DNA"/>
</dbReference>
<dbReference type="PANTHER" id="PTHR32119">
    <property type="entry name" value="OROTIDINE 5'-PHOSPHATE DECARBOXYLASE"/>
    <property type="match status" value="1"/>
</dbReference>
<dbReference type="EC" id="4.1.1.23" evidence="9"/>
<evidence type="ECO:0000313" key="15">
    <source>
        <dbReference type="EMBL" id="SFL64337.1"/>
    </source>
</evidence>
<comment type="similarity">
    <text evidence="8 9">Belongs to the OMP decarboxylase family. Type 1 subfamily.</text>
</comment>
<feature type="binding site" evidence="9 11">
    <location>
        <position position="212"/>
    </location>
    <ligand>
        <name>substrate</name>
    </ligand>
</feature>
<evidence type="ECO:0000313" key="16">
    <source>
        <dbReference type="Proteomes" id="UP000186599"/>
    </source>
</evidence>
<evidence type="ECO:0000256" key="8">
    <source>
        <dbReference type="ARBA" id="ARBA00061012"/>
    </source>
</evidence>
<evidence type="ECO:0000256" key="4">
    <source>
        <dbReference type="ARBA" id="ARBA00022793"/>
    </source>
</evidence>
<evidence type="ECO:0000313" key="14">
    <source>
        <dbReference type="EMBL" id="SER61997.1"/>
    </source>
</evidence>
<dbReference type="SUPFAM" id="SSF51366">
    <property type="entry name" value="Ribulose-phoshate binding barrel"/>
    <property type="match status" value="1"/>
</dbReference>
<feature type="active site" description="For OMPdecase activity" evidence="10">
    <location>
        <position position="63"/>
    </location>
</feature>
<dbReference type="SMART" id="SM00934">
    <property type="entry name" value="OMPdecase"/>
    <property type="match status" value="1"/>
</dbReference>
<feature type="active site" description="Proton donor" evidence="9">
    <location>
        <position position="63"/>
    </location>
</feature>
<reference evidence="16 17" key="1">
    <citation type="submission" date="2016-10" db="EMBL/GenBank/DDBJ databases">
        <authorList>
            <person name="de Groot N.N."/>
        </authorList>
    </citation>
    <scope>NUCLEOTIDE SEQUENCE [LARGE SCALE GENOMIC DNA]</scope>
    <source>
        <strain evidence="15 16">CGMCC 1.9095</strain>
        <strain evidence="14 17">DSM 22558</strain>
    </source>
</reference>
<comment type="catalytic activity">
    <reaction evidence="7 9 12">
        <text>orotidine 5'-phosphate + H(+) = UMP + CO2</text>
        <dbReference type="Rhea" id="RHEA:11596"/>
        <dbReference type="ChEBI" id="CHEBI:15378"/>
        <dbReference type="ChEBI" id="CHEBI:16526"/>
        <dbReference type="ChEBI" id="CHEBI:57538"/>
        <dbReference type="ChEBI" id="CHEBI:57865"/>
        <dbReference type="EC" id="4.1.1.23"/>
    </reaction>
</comment>
<dbReference type="NCBIfam" id="NF001273">
    <property type="entry name" value="PRK00230.1"/>
    <property type="match status" value="1"/>
</dbReference>
<dbReference type="HAMAP" id="MF_01200_B">
    <property type="entry name" value="OMPdecase_type1_B"/>
    <property type="match status" value="1"/>
</dbReference>
<dbReference type="STRING" id="653930.SAMN05216589_1115"/>
<evidence type="ECO:0000256" key="6">
    <source>
        <dbReference type="ARBA" id="ARBA00023239"/>
    </source>
</evidence>
<gene>
    <name evidence="9" type="primary">pyrF</name>
    <name evidence="15" type="ORF">SAMN04487855_0511</name>
    <name evidence="14" type="ORF">SAMN05216589_1115</name>
</gene>
<name>A0A1H9QNK8_9GAMM</name>
<evidence type="ECO:0000256" key="5">
    <source>
        <dbReference type="ARBA" id="ARBA00022975"/>
    </source>
</evidence>
<keyword evidence="6 9" id="KW-0456">Lyase</keyword>
<dbReference type="NCBIfam" id="TIGR01740">
    <property type="entry name" value="pyrF"/>
    <property type="match status" value="1"/>
</dbReference>
<dbReference type="PANTHER" id="PTHR32119:SF2">
    <property type="entry name" value="OROTIDINE 5'-PHOSPHATE DECARBOXYLASE"/>
    <property type="match status" value="1"/>
</dbReference>
<dbReference type="GO" id="GO:0006207">
    <property type="term" value="P:'de novo' pyrimidine nucleobase biosynthetic process"/>
    <property type="evidence" value="ECO:0007669"/>
    <property type="project" value="InterPro"/>
</dbReference>
<evidence type="ECO:0000256" key="7">
    <source>
        <dbReference type="ARBA" id="ARBA00049157"/>
    </source>
</evidence>
<dbReference type="InterPro" id="IPR018089">
    <property type="entry name" value="OMPdecase_AS"/>
</dbReference>
<keyword evidence="4 9" id="KW-0210">Decarboxylase</keyword>
<dbReference type="InterPro" id="IPR001754">
    <property type="entry name" value="OMPdeCOase_dom"/>
</dbReference>
<proteinExistence type="inferred from homology"/>
<dbReference type="Pfam" id="PF00215">
    <property type="entry name" value="OMPdecase"/>
    <property type="match status" value="1"/>
</dbReference>
<accession>A0A1H9QNK8</accession>
<organism evidence="14 17">
    <name type="scientific">Halopseudomonas bauzanensis</name>
    <dbReference type="NCBI Taxonomy" id="653930"/>
    <lineage>
        <taxon>Bacteria</taxon>
        <taxon>Pseudomonadati</taxon>
        <taxon>Pseudomonadota</taxon>
        <taxon>Gammaproteobacteria</taxon>
        <taxon>Pseudomonadales</taxon>
        <taxon>Pseudomonadaceae</taxon>
        <taxon>Halopseudomonas</taxon>
    </lineage>
</organism>
<keyword evidence="5 9" id="KW-0665">Pyrimidine biosynthesis</keyword>
<feature type="binding site" evidence="9 11">
    <location>
        <position position="182"/>
    </location>
    <ligand>
        <name>substrate</name>
    </ligand>
</feature>
<dbReference type="AlphaFoldDB" id="A0A1H9QNK8"/>
<feature type="binding site" evidence="9 11">
    <location>
        <position position="34"/>
    </location>
    <ligand>
        <name>substrate</name>
    </ligand>
</feature>
<feature type="binding site" evidence="9 11">
    <location>
        <position position="12"/>
    </location>
    <ligand>
        <name>substrate</name>
    </ligand>
</feature>
<feature type="binding site" evidence="9 11">
    <location>
        <position position="211"/>
    </location>
    <ligand>
        <name>substrate</name>
    </ligand>
</feature>
<evidence type="ECO:0000259" key="13">
    <source>
        <dbReference type="SMART" id="SM00934"/>
    </source>
</evidence>
<dbReference type="InterPro" id="IPR047596">
    <property type="entry name" value="OMPdecase_bac"/>
</dbReference>
<dbReference type="Proteomes" id="UP000186904">
    <property type="component" value="Unassembled WGS sequence"/>
</dbReference>
<sequence>MPCNSPIIVALDLPDMAAAVTMADRLDPAQCRLKVGKELFTATGPAIVEALQSKGFEVFLDLKFHDIPNTTASAVRSAAELSVWMVNVHASGGRRMMEACREVLERRSGPRPLLTAVTVLTSLEQEDLQEVGIDIEPMVQVQRLARLTQDCGLDGVVCSAREAKALRNALSEDFKLVTPGIRPDDASVDDQKRIVTPRQAMENGSSYLVIGRPITRAEDPAAAVSDILDSLNS</sequence>
<protein>
    <recommendedName>
        <fullName evidence="9">Orotidine 5'-phosphate decarboxylase</fullName>
        <ecNumber evidence="9">4.1.1.23</ecNumber>
    </recommendedName>
    <alternativeName>
        <fullName evidence="9">OMP decarboxylase</fullName>
        <shortName evidence="9">OMPDCase</shortName>
        <shortName evidence="9">OMPdecase</shortName>
    </alternativeName>
</protein>
<comment type="subunit">
    <text evidence="3 9">Homodimer.</text>
</comment>
<feature type="domain" description="Orotidine 5'-phosphate decarboxylase" evidence="13">
    <location>
        <begin position="6"/>
        <end position="227"/>
    </location>
</feature>
<dbReference type="InterPro" id="IPR011060">
    <property type="entry name" value="RibuloseP-bd_barrel"/>
</dbReference>
<evidence type="ECO:0000256" key="10">
    <source>
        <dbReference type="PIRSR" id="PIRSR614732-1"/>
    </source>
</evidence>
<keyword evidence="16" id="KW-1185">Reference proteome</keyword>
<dbReference type="PROSITE" id="PS00156">
    <property type="entry name" value="OMPDECASE"/>
    <property type="match status" value="1"/>
</dbReference>
<feature type="binding site" evidence="9 11">
    <location>
        <position position="121"/>
    </location>
    <ligand>
        <name>substrate</name>
    </ligand>
</feature>
<evidence type="ECO:0000313" key="17">
    <source>
        <dbReference type="Proteomes" id="UP000186904"/>
    </source>
</evidence>
<feature type="active site" description="For OMPdecase activity" evidence="10">
    <location>
        <position position="61"/>
    </location>
</feature>
<comment type="pathway">
    <text evidence="2 9 12">Pyrimidine metabolism; UMP biosynthesis via de novo pathway; UMP from orotate: step 2/2.</text>
</comment>
<dbReference type="GO" id="GO:0044205">
    <property type="term" value="P:'de novo' UMP biosynthetic process"/>
    <property type="evidence" value="ECO:0007669"/>
    <property type="project" value="UniProtKB-UniRule"/>
</dbReference>
<dbReference type="CDD" id="cd04725">
    <property type="entry name" value="OMP_decarboxylase_like"/>
    <property type="match status" value="1"/>
</dbReference>
<dbReference type="RefSeq" id="WP_074778228.1">
    <property type="nucleotide sequence ID" value="NZ_FOGN01000001.1"/>
</dbReference>
<dbReference type="InterPro" id="IPR014732">
    <property type="entry name" value="OMPdecase"/>
</dbReference>